<protein>
    <submittedName>
        <fullName evidence="1">MIP09851p</fullName>
    </submittedName>
</protein>
<name>C1C558_DROME</name>
<dbReference type="AlphaFoldDB" id="C1C558"/>
<proteinExistence type="evidence at transcript level"/>
<evidence type="ECO:0000313" key="1">
    <source>
        <dbReference type="EMBL" id="ACO53102.1"/>
    </source>
</evidence>
<organism evidence="1">
    <name type="scientific">Drosophila melanogaster</name>
    <name type="common">Fruit fly</name>
    <dbReference type="NCBI Taxonomy" id="7227"/>
    <lineage>
        <taxon>Eukaryota</taxon>
        <taxon>Metazoa</taxon>
        <taxon>Ecdysozoa</taxon>
        <taxon>Arthropoda</taxon>
        <taxon>Hexapoda</taxon>
        <taxon>Insecta</taxon>
        <taxon>Pterygota</taxon>
        <taxon>Neoptera</taxon>
        <taxon>Endopterygota</taxon>
        <taxon>Diptera</taxon>
        <taxon>Brachycera</taxon>
        <taxon>Muscomorpha</taxon>
        <taxon>Ephydroidea</taxon>
        <taxon>Drosophilidae</taxon>
        <taxon>Drosophila</taxon>
        <taxon>Sophophora</taxon>
    </lineage>
</organism>
<feature type="non-terminal residue" evidence="1">
    <location>
        <position position="1"/>
    </location>
</feature>
<sequence>QAVFGASSKRGSFLSAFSYYSTHMIYHLRRYMISPCFRSMTSHYY</sequence>
<reference evidence="1" key="1">
    <citation type="submission" date="2009-04" db="EMBL/GenBank/DDBJ databases">
        <authorList>
            <person name="Carlson J."/>
            <person name="Booth B."/>
            <person name="Frise E."/>
            <person name="Sandler J."/>
            <person name="Wan K."/>
            <person name="Yu C."/>
            <person name="Celniker S."/>
        </authorList>
    </citation>
    <scope>NUCLEOTIDE SEQUENCE</scope>
</reference>
<dbReference type="EMBL" id="BT081987">
    <property type="protein sequence ID" value="ACO53102.1"/>
    <property type="molecule type" value="mRNA"/>
</dbReference>
<accession>C1C558</accession>